<sequence>MATARYEVRVNGRLSERAQGAFCTMGVRPVPPQTIMFGDLGGQSDLCDLLALCSAMGLEVVSLQRLPRSP</sequence>
<dbReference type="EMBL" id="VFPH01000001">
    <property type="protein sequence ID" value="TQM44911.1"/>
    <property type="molecule type" value="Genomic_DNA"/>
</dbReference>
<name>A0A543GFR8_9PSEU</name>
<protein>
    <submittedName>
        <fullName evidence="1">Uncharacterized protein</fullName>
    </submittedName>
</protein>
<organism evidence="1 2">
    <name type="scientific">Pseudonocardia cypriaca</name>
    <dbReference type="NCBI Taxonomy" id="882449"/>
    <lineage>
        <taxon>Bacteria</taxon>
        <taxon>Bacillati</taxon>
        <taxon>Actinomycetota</taxon>
        <taxon>Actinomycetes</taxon>
        <taxon>Pseudonocardiales</taxon>
        <taxon>Pseudonocardiaceae</taxon>
        <taxon>Pseudonocardia</taxon>
    </lineage>
</organism>
<evidence type="ECO:0000313" key="2">
    <source>
        <dbReference type="Proteomes" id="UP000319818"/>
    </source>
</evidence>
<keyword evidence="2" id="KW-1185">Reference proteome</keyword>
<evidence type="ECO:0000313" key="1">
    <source>
        <dbReference type="EMBL" id="TQM44911.1"/>
    </source>
</evidence>
<gene>
    <name evidence="1" type="ORF">FB388_2299</name>
</gene>
<dbReference type="Proteomes" id="UP000319818">
    <property type="component" value="Unassembled WGS sequence"/>
</dbReference>
<proteinExistence type="predicted"/>
<dbReference type="AlphaFoldDB" id="A0A543GFR8"/>
<accession>A0A543GFR8</accession>
<dbReference type="OrthoDB" id="3577141at2"/>
<reference evidence="1 2" key="1">
    <citation type="submission" date="2019-06" db="EMBL/GenBank/DDBJ databases">
        <title>Sequencing the genomes of 1000 actinobacteria strains.</title>
        <authorList>
            <person name="Klenk H.-P."/>
        </authorList>
    </citation>
    <scope>NUCLEOTIDE SEQUENCE [LARGE SCALE GENOMIC DNA]</scope>
    <source>
        <strain evidence="1 2">DSM 45511</strain>
    </source>
</reference>
<comment type="caution">
    <text evidence="1">The sequence shown here is derived from an EMBL/GenBank/DDBJ whole genome shotgun (WGS) entry which is preliminary data.</text>
</comment>